<protein>
    <submittedName>
        <fullName evidence="1">Uncharacterized protein</fullName>
    </submittedName>
</protein>
<sequence length="163" mass="19216">MTSNSNDEYLMKFLNTELKELNQHHIDHIALRLKENNLFNDHDWLEKSKLLTEGSSKYSRFFWKLFCLLRDPKTAKSTFDTIVNSLHDCELWVAHNLEFADSTCNRMKNNMEILDAKQNIVAKIELDGTQKLFIKPMSPELINQTQTDLSQIKRELFFFKATN</sequence>
<dbReference type="OrthoDB" id="10426881at2759"/>
<name>A0A0L8GDL4_OCTBM</name>
<dbReference type="EMBL" id="KQ422353">
    <property type="protein sequence ID" value="KOF75033.1"/>
    <property type="molecule type" value="Genomic_DNA"/>
</dbReference>
<accession>A0A0L8GDL4</accession>
<gene>
    <name evidence="1" type="ORF">OCBIM_22035328mg</name>
</gene>
<proteinExistence type="predicted"/>
<dbReference type="KEGG" id="obi:106877564"/>
<organism evidence="1">
    <name type="scientific">Octopus bimaculoides</name>
    <name type="common">California two-spotted octopus</name>
    <dbReference type="NCBI Taxonomy" id="37653"/>
    <lineage>
        <taxon>Eukaryota</taxon>
        <taxon>Metazoa</taxon>
        <taxon>Spiralia</taxon>
        <taxon>Lophotrochozoa</taxon>
        <taxon>Mollusca</taxon>
        <taxon>Cephalopoda</taxon>
        <taxon>Coleoidea</taxon>
        <taxon>Octopodiformes</taxon>
        <taxon>Octopoda</taxon>
        <taxon>Incirrata</taxon>
        <taxon>Octopodidae</taxon>
        <taxon>Octopus</taxon>
    </lineage>
</organism>
<evidence type="ECO:0000313" key="1">
    <source>
        <dbReference type="EMBL" id="KOF75033.1"/>
    </source>
</evidence>
<reference evidence="1" key="1">
    <citation type="submission" date="2015-07" db="EMBL/GenBank/DDBJ databases">
        <title>MeaNS - Measles Nucleotide Surveillance Program.</title>
        <authorList>
            <person name="Tran T."/>
            <person name="Druce J."/>
        </authorList>
    </citation>
    <scope>NUCLEOTIDE SEQUENCE</scope>
    <source>
        <strain evidence="1">UCB-OBI-ISO-001</strain>
        <tissue evidence="1">Gonad</tissue>
    </source>
</reference>
<dbReference type="AlphaFoldDB" id="A0A0L8GDL4"/>